<proteinExistence type="predicted"/>
<dbReference type="InterPro" id="IPR043128">
    <property type="entry name" value="Rev_trsase/Diguanyl_cyclase"/>
</dbReference>
<sequence length="251" mass="28142">VLLDRDIGFVIDLEPSTKPISIPPYHMAPTKLTELNDSCRIFCVRGSFTLVFLCGGAPMLFVRKKDGSIRMCVDYRQLNKVTIKSKYPLPRIDDLFDQLQGASLFSKIDLRLNRQSVSFQWSDKCEERFQKLKTLFTSTPVLTLPEEGVDFTIYCDASGVGLGGVLIQKGKRLANSVVRLQISEGTSGLIAFTEDRSSIVEQICEHPFDYEKLSLIRDKMVRGEAKEVVLDSDGVLQIGGKIYVPKVVELI</sequence>
<feature type="domain" description="Reverse transcriptase/retrotransposon-derived protein RNase H-like" evidence="1">
    <location>
        <begin position="121"/>
        <end position="171"/>
    </location>
</feature>
<dbReference type="SUPFAM" id="SSF56672">
    <property type="entry name" value="DNA/RNA polymerases"/>
    <property type="match status" value="1"/>
</dbReference>
<protein>
    <recommendedName>
        <fullName evidence="1">Reverse transcriptase/retrotransposon-derived protein RNase H-like domain-containing protein</fullName>
    </recommendedName>
</protein>
<keyword evidence="3" id="KW-1185">Reference proteome</keyword>
<organism evidence="2 3">
    <name type="scientific">Solanum verrucosum</name>
    <dbReference type="NCBI Taxonomy" id="315347"/>
    <lineage>
        <taxon>Eukaryota</taxon>
        <taxon>Viridiplantae</taxon>
        <taxon>Streptophyta</taxon>
        <taxon>Embryophyta</taxon>
        <taxon>Tracheophyta</taxon>
        <taxon>Spermatophyta</taxon>
        <taxon>Magnoliopsida</taxon>
        <taxon>eudicotyledons</taxon>
        <taxon>Gunneridae</taxon>
        <taxon>Pentapetalae</taxon>
        <taxon>asterids</taxon>
        <taxon>lamiids</taxon>
        <taxon>Solanales</taxon>
        <taxon>Solanaceae</taxon>
        <taxon>Solanoideae</taxon>
        <taxon>Solaneae</taxon>
        <taxon>Solanum</taxon>
    </lineage>
</organism>
<reference evidence="2" key="1">
    <citation type="submission" date="2023-08" db="EMBL/GenBank/DDBJ databases">
        <title>A de novo genome assembly of Solanum verrucosum Schlechtendal, a Mexican diploid species geographically isolated from the other diploid A-genome species in potato relatives.</title>
        <authorList>
            <person name="Hosaka K."/>
        </authorList>
    </citation>
    <scope>NUCLEOTIDE SEQUENCE</scope>
    <source>
        <tissue evidence="2">Young leaves</tissue>
    </source>
</reference>
<evidence type="ECO:0000313" key="2">
    <source>
        <dbReference type="EMBL" id="WMV10011.1"/>
    </source>
</evidence>
<gene>
    <name evidence="2" type="ORF">MTR67_003396</name>
</gene>
<dbReference type="InterPro" id="IPR041577">
    <property type="entry name" value="RT_RNaseH_2"/>
</dbReference>
<dbReference type="Pfam" id="PF17919">
    <property type="entry name" value="RT_RNaseH_2"/>
    <property type="match status" value="1"/>
</dbReference>
<dbReference type="Gene3D" id="3.10.10.10">
    <property type="entry name" value="HIV Type 1 Reverse Transcriptase, subunit A, domain 1"/>
    <property type="match status" value="1"/>
</dbReference>
<dbReference type="Proteomes" id="UP001234989">
    <property type="component" value="Chromosome 1"/>
</dbReference>
<feature type="non-terminal residue" evidence="2">
    <location>
        <position position="1"/>
    </location>
</feature>
<accession>A0AAF0T9B1</accession>
<dbReference type="PANTHER" id="PTHR24559">
    <property type="entry name" value="TRANSPOSON TY3-I GAG-POL POLYPROTEIN"/>
    <property type="match status" value="1"/>
</dbReference>
<dbReference type="Gene3D" id="3.30.70.270">
    <property type="match status" value="1"/>
</dbReference>
<dbReference type="InterPro" id="IPR043502">
    <property type="entry name" value="DNA/RNA_pol_sf"/>
</dbReference>
<dbReference type="PANTHER" id="PTHR24559:SF444">
    <property type="entry name" value="REVERSE TRANSCRIPTASE DOMAIN-CONTAINING PROTEIN"/>
    <property type="match status" value="1"/>
</dbReference>
<name>A0AAF0T9B1_SOLVR</name>
<dbReference type="CDD" id="cd01647">
    <property type="entry name" value="RT_LTR"/>
    <property type="match status" value="1"/>
</dbReference>
<dbReference type="EMBL" id="CP133612">
    <property type="protein sequence ID" value="WMV10011.1"/>
    <property type="molecule type" value="Genomic_DNA"/>
</dbReference>
<evidence type="ECO:0000313" key="3">
    <source>
        <dbReference type="Proteomes" id="UP001234989"/>
    </source>
</evidence>
<dbReference type="InterPro" id="IPR053134">
    <property type="entry name" value="RNA-dir_DNA_polymerase"/>
</dbReference>
<dbReference type="AlphaFoldDB" id="A0AAF0T9B1"/>
<evidence type="ECO:0000259" key="1">
    <source>
        <dbReference type="Pfam" id="PF17919"/>
    </source>
</evidence>